<dbReference type="Proteomes" id="UP001202134">
    <property type="component" value="Unassembled WGS sequence"/>
</dbReference>
<protein>
    <submittedName>
        <fullName evidence="2">Galactose oxidase</fullName>
    </submittedName>
</protein>
<reference evidence="2 3" key="1">
    <citation type="submission" date="2022-01" db="EMBL/GenBank/DDBJ databases">
        <title>Whole genome-based taxonomy of the Shewanellaceae.</title>
        <authorList>
            <person name="Martin-Rodriguez A.J."/>
        </authorList>
    </citation>
    <scope>NUCLEOTIDE SEQUENCE [LARGE SCALE GENOMIC DNA]</scope>
    <source>
        <strain evidence="2 3">DSM 24955</strain>
    </source>
</reference>
<evidence type="ECO:0000256" key="1">
    <source>
        <dbReference type="SAM" id="SignalP"/>
    </source>
</evidence>
<keyword evidence="3" id="KW-1185">Reference proteome</keyword>
<organism evidence="2 3">
    <name type="scientific">Shewanella electrodiphila</name>
    <dbReference type="NCBI Taxonomy" id="934143"/>
    <lineage>
        <taxon>Bacteria</taxon>
        <taxon>Pseudomonadati</taxon>
        <taxon>Pseudomonadota</taxon>
        <taxon>Gammaproteobacteria</taxon>
        <taxon>Alteromonadales</taxon>
        <taxon>Shewanellaceae</taxon>
        <taxon>Shewanella</taxon>
    </lineage>
</organism>
<dbReference type="Pfam" id="PF24681">
    <property type="entry name" value="Kelch_KLHDC2_KLHL20_DRC7"/>
    <property type="match status" value="1"/>
</dbReference>
<feature type="signal peptide" evidence="1">
    <location>
        <begin position="1"/>
        <end position="25"/>
    </location>
</feature>
<evidence type="ECO:0000313" key="2">
    <source>
        <dbReference type="EMBL" id="MCL1045027.1"/>
    </source>
</evidence>
<name>A0ABT0KMF6_9GAMM</name>
<dbReference type="EMBL" id="JAKIKU010000003">
    <property type="protein sequence ID" value="MCL1045027.1"/>
    <property type="molecule type" value="Genomic_DNA"/>
</dbReference>
<gene>
    <name evidence="2" type="ORF">L2737_06740</name>
</gene>
<dbReference type="SMART" id="SM00612">
    <property type="entry name" value="Kelch"/>
    <property type="match status" value="4"/>
</dbReference>
<accession>A0ABT0KMF6</accession>
<feature type="chain" id="PRO_5045208106" evidence="1">
    <location>
        <begin position="26"/>
        <end position="335"/>
    </location>
</feature>
<dbReference type="PANTHER" id="PTHR46375:SF3">
    <property type="entry name" value="KELCH REPEAT AND BTB DOMAIN-CONTAINING PROTEIN 13"/>
    <property type="match status" value="1"/>
</dbReference>
<comment type="caution">
    <text evidence="2">The sequence shown here is derived from an EMBL/GenBank/DDBJ whole genome shotgun (WGS) entry which is preliminary data.</text>
</comment>
<proteinExistence type="predicted"/>
<evidence type="ECO:0000313" key="3">
    <source>
        <dbReference type="Proteomes" id="UP001202134"/>
    </source>
</evidence>
<dbReference type="RefSeq" id="WP_248955223.1">
    <property type="nucleotide sequence ID" value="NZ_JAKIKU010000003.1"/>
</dbReference>
<dbReference type="PANTHER" id="PTHR46375">
    <property type="entry name" value="KELCH REPEAT AND BTB DOMAIN-CONTAINING PROTEIN 13-RELATED"/>
    <property type="match status" value="1"/>
</dbReference>
<keyword evidence="1" id="KW-0732">Signal</keyword>
<dbReference type="InterPro" id="IPR052392">
    <property type="entry name" value="Kelch-BTB_domain-containing"/>
</dbReference>
<dbReference type="InterPro" id="IPR006652">
    <property type="entry name" value="Kelch_1"/>
</dbReference>
<dbReference type="SUPFAM" id="SSF117281">
    <property type="entry name" value="Kelch motif"/>
    <property type="match status" value="1"/>
</dbReference>
<sequence length="335" mass="37286">MKITNIPLFFVVLCVSLCVVLDATATTTWQQVETSNSFSARHEAGFVKFEDKGYLIGGRGVKAVDEFDPDLLSWRPLQASPIELHHFQPSVWQNKIVIAGALTGAYPAETPVRNIYYFYPHKNKWEKGPAIPEARLRGSAVAVIKNNSLYLIGGITNGHLDGNVNWVDRYDFITNTWTILDDAPHARDHAQAALINNHIYVAGGRRTLGKHKQVFELVEGKLDVLNIETNEWKVVQNELPTPRAGIAIFAHQDDFIVVGGESADPNKAHEEVHLFDSQSKQWRKKPSLIQGRHGSGVIEINGYLWIASGSGMQGGSPELNTVERIKLDAIFTNDK</sequence>
<dbReference type="InterPro" id="IPR015915">
    <property type="entry name" value="Kelch-typ_b-propeller"/>
</dbReference>
<dbReference type="Gene3D" id="2.120.10.80">
    <property type="entry name" value="Kelch-type beta propeller"/>
    <property type="match status" value="2"/>
</dbReference>